<accession>A0AAV5IJY1</accession>
<organism evidence="2 3">
    <name type="scientific">Rubroshorea leprosula</name>
    <dbReference type="NCBI Taxonomy" id="152421"/>
    <lineage>
        <taxon>Eukaryota</taxon>
        <taxon>Viridiplantae</taxon>
        <taxon>Streptophyta</taxon>
        <taxon>Embryophyta</taxon>
        <taxon>Tracheophyta</taxon>
        <taxon>Spermatophyta</taxon>
        <taxon>Magnoliopsida</taxon>
        <taxon>eudicotyledons</taxon>
        <taxon>Gunneridae</taxon>
        <taxon>Pentapetalae</taxon>
        <taxon>rosids</taxon>
        <taxon>malvids</taxon>
        <taxon>Malvales</taxon>
        <taxon>Dipterocarpaceae</taxon>
        <taxon>Rubroshorea</taxon>
    </lineage>
</organism>
<comment type="caution">
    <text evidence="2">The sequence shown here is derived from an EMBL/GenBank/DDBJ whole genome shotgun (WGS) entry which is preliminary data.</text>
</comment>
<name>A0AAV5IJY1_9ROSI</name>
<keyword evidence="3" id="KW-1185">Reference proteome</keyword>
<dbReference type="PANTHER" id="PTHR31147">
    <property type="entry name" value="ACYL TRANSFERASE 4"/>
    <property type="match status" value="1"/>
</dbReference>
<proteinExistence type="inferred from homology"/>
<evidence type="ECO:0000256" key="1">
    <source>
        <dbReference type="ARBA" id="ARBA00009861"/>
    </source>
</evidence>
<dbReference type="AlphaFoldDB" id="A0AAV5IJY1"/>
<dbReference type="Pfam" id="PF02458">
    <property type="entry name" value="Transferase"/>
    <property type="match status" value="1"/>
</dbReference>
<gene>
    <name evidence="2" type="ORF">SLEP1_g12947</name>
</gene>
<evidence type="ECO:0000313" key="3">
    <source>
        <dbReference type="Proteomes" id="UP001054252"/>
    </source>
</evidence>
<dbReference type="InterPro" id="IPR023213">
    <property type="entry name" value="CAT-like_dom_sf"/>
</dbReference>
<protein>
    <submittedName>
        <fullName evidence="2">Uncharacterized protein</fullName>
    </submittedName>
</protein>
<comment type="similarity">
    <text evidence="1">Belongs to the plant acyltransferase family.</text>
</comment>
<dbReference type="InterPro" id="IPR050898">
    <property type="entry name" value="Plant_acyltransferase"/>
</dbReference>
<reference evidence="2 3" key="1">
    <citation type="journal article" date="2021" name="Commun. Biol.">
        <title>The genome of Shorea leprosula (Dipterocarpaceae) highlights the ecological relevance of drought in aseasonal tropical rainforests.</title>
        <authorList>
            <person name="Ng K.K.S."/>
            <person name="Kobayashi M.J."/>
            <person name="Fawcett J.A."/>
            <person name="Hatakeyama M."/>
            <person name="Paape T."/>
            <person name="Ng C.H."/>
            <person name="Ang C.C."/>
            <person name="Tnah L.H."/>
            <person name="Lee C.T."/>
            <person name="Nishiyama T."/>
            <person name="Sese J."/>
            <person name="O'Brien M.J."/>
            <person name="Copetti D."/>
            <person name="Mohd Noor M.I."/>
            <person name="Ong R.C."/>
            <person name="Putra M."/>
            <person name="Sireger I.Z."/>
            <person name="Indrioko S."/>
            <person name="Kosugi Y."/>
            <person name="Izuno A."/>
            <person name="Isagi Y."/>
            <person name="Lee S.L."/>
            <person name="Shimizu K.K."/>
        </authorList>
    </citation>
    <scope>NUCLEOTIDE SEQUENCE [LARGE SCALE GENOMIC DNA]</scope>
    <source>
        <strain evidence="2">214</strain>
    </source>
</reference>
<evidence type="ECO:0000313" key="2">
    <source>
        <dbReference type="EMBL" id="GKV00214.1"/>
    </source>
</evidence>
<dbReference type="PANTHER" id="PTHR31147:SF33">
    <property type="entry name" value="N-HYDROXYCINNAMOYL_BENZOYLTRANSFERASE, PUTATIVE-RELATED"/>
    <property type="match status" value="1"/>
</dbReference>
<sequence length="443" mass="49361">MQVKTTETALVLPSPQPFSEDHTLPLSHLDNDPNLHVSFRYFRAYASNAATHHHPFNVTATVLASALPHYYPLAATLRRASNNRFELFCQAGQGLPLINASVDCTLESVNYLDDPDPYFVEQLVPDPTPEEALVNPCILQVTVFKCGGYCLGAAIHHALCDGLGATQFFNAMAELARGSDPVSVEPVWDRARLLGPRDPPRAEGAVREFLSLQKGFDPYRQEIGGVTRECFQVEEQLLDSFKALLLEKCGVRFTTFEALGAFIWRAKVKASKISGDETVKFAYALNIRKLIKPPLPSGYWGNGCIPMYAQLTAKELVEQPIWKTAEVIKKSKANANDDYFRSFIDFYELHYGEGITAGKEVSGFTDWRHLGHSTVDFGWGGPVTVMPLSRNLLGSMEPCFFLPFSSAKGENKDGFKVLVTLRESAMPGFKEDMDKFRSKQFEL</sequence>
<dbReference type="EMBL" id="BPVZ01000015">
    <property type="protein sequence ID" value="GKV00214.1"/>
    <property type="molecule type" value="Genomic_DNA"/>
</dbReference>
<dbReference type="Proteomes" id="UP001054252">
    <property type="component" value="Unassembled WGS sequence"/>
</dbReference>
<dbReference type="Gene3D" id="3.30.559.10">
    <property type="entry name" value="Chloramphenicol acetyltransferase-like domain"/>
    <property type="match status" value="2"/>
</dbReference>